<evidence type="ECO:0000313" key="3">
    <source>
        <dbReference type="Proteomes" id="UP000636891"/>
    </source>
</evidence>
<evidence type="ECO:0000313" key="2">
    <source>
        <dbReference type="EMBL" id="MBC5617700.1"/>
    </source>
</evidence>
<dbReference type="InterPro" id="IPR007345">
    <property type="entry name" value="Polysacch_pyruvyl_Trfase"/>
</dbReference>
<feature type="domain" description="Polysaccharide pyruvyl transferase" evidence="1">
    <location>
        <begin position="14"/>
        <end position="310"/>
    </location>
</feature>
<gene>
    <name evidence="2" type="ORF">H8S08_11860</name>
</gene>
<keyword evidence="3" id="KW-1185">Reference proteome</keyword>
<evidence type="ECO:0000259" key="1">
    <source>
        <dbReference type="Pfam" id="PF04230"/>
    </source>
</evidence>
<dbReference type="Proteomes" id="UP000636891">
    <property type="component" value="Unassembled WGS sequence"/>
</dbReference>
<comment type="caution">
    <text evidence="2">The sequence shown here is derived from an EMBL/GenBank/DDBJ whole genome shotgun (WGS) entry which is preliminary data.</text>
</comment>
<proteinExistence type="predicted"/>
<name>A0ABR7CR55_9BACT</name>
<protein>
    <submittedName>
        <fullName evidence="2">Polysaccharide pyruvyl transferase family protein</fullName>
    </submittedName>
</protein>
<reference evidence="2 3" key="1">
    <citation type="submission" date="2020-08" db="EMBL/GenBank/DDBJ databases">
        <title>Genome public.</title>
        <authorList>
            <person name="Liu C."/>
            <person name="Sun Q."/>
        </authorList>
    </citation>
    <scope>NUCLEOTIDE SEQUENCE [LARGE SCALE GENOMIC DNA]</scope>
    <source>
        <strain evidence="2 3">New-7</strain>
    </source>
</reference>
<dbReference type="RefSeq" id="WP_145996583.1">
    <property type="nucleotide sequence ID" value="NZ_JACOOK010000008.1"/>
</dbReference>
<organism evidence="2 3">
    <name type="scientific">Alistipes hominis</name>
    <dbReference type="NCBI Taxonomy" id="2763015"/>
    <lineage>
        <taxon>Bacteria</taxon>
        <taxon>Pseudomonadati</taxon>
        <taxon>Bacteroidota</taxon>
        <taxon>Bacteroidia</taxon>
        <taxon>Bacteroidales</taxon>
        <taxon>Rikenellaceae</taxon>
        <taxon>Alistipes</taxon>
    </lineage>
</organism>
<accession>A0ABR7CR55</accession>
<sequence>MKIGIVTFWNSEDNYGQILQCYALQRFLRDKGHDAFLIRYAPGRKINLKWVLSLPCRIVRKISLRLFRRKEFRFSQRFKEMNRIVRQENAAHPRHFSTFKERFIAVTSRVYDQYDIFTDPPGADAYIAGSDQVWGSVDPVYYLMFVPEGCKKIAYAPSFGGMKLAGSLRKKIKRYISGFDVLALRERQGVEICRELGRSDASLVPDPTLLLSVHDYSSIAAPCLYSQDYLLLYLLGNEIDFDVAEVYAWARSRHIEVKYVASQGRQDAYDKIYPNVDEWLSLIRNARYVVTNSFHGMVFSIIFNKPFVVIPLAGSFTRMNDRIFDTLSAVHLTERIYKNSLDILLDPLDIRAINDYLKQTGNDISLKFDYWLGA</sequence>
<dbReference type="Pfam" id="PF04230">
    <property type="entry name" value="PS_pyruv_trans"/>
    <property type="match status" value="1"/>
</dbReference>
<dbReference type="GO" id="GO:0016740">
    <property type="term" value="F:transferase activity"/>
    <property type="evidence" value="ECO:0007669"/>
    <property type="project" value="UniProtKB-KW"/>
</dbReference>
<dbReference type="EMBL" id="JACOOK010000008">
    <property type="protein sequence ID" value="MBC5617700.1"/>
    <property type="molecule type" value="Genomic_DNA"/>
</dbReference>
<keyword evidence="2" id="KW-0808">Transferase</keyword>